<name>A0A382XXR5_9ZZZZ</name>
<dbReference type="AlphaFoldDB" id="A0A382XXR5"/>
<dbReference type="EMBL" id="UINC01171369">
    <property type="protein sequence ID" value="SVD75902.1"/>
    <property type="molecule type" value="Genomic_DNA"/>
</dbReference>
<evidence type="ECO:0000313" key="1">
    <source>
        <dbReference type="EMBL" id="SVD75902.1"/>
    </source>
</evidence>
<feature type="non-terminal residue" evidence="1">
    <location>
        <position position="183"/>
    </location>
</feature>
<evidence type="ECO:0008006" key="2">
    <source>
        <dbReference type="Google" id="ProtNLM"/>
    </source>
</evidence>
<protein>
    <recommendedName>
        <fullName evidence="2">MBG domain-containing protein</fullName>
    </recommendedName>
</protein>
<gene>
    <name evidence="1" type="ORF">METZ01_LOCUS428756</name>
</gene>
<reference evidence="1" key="1">
    <citation type="submission" date="2018-05" db="EMBL/GenBank/DDBJ databases">
        <authorList>
            <person name="Lanie J.A."/>
            <person name="Ng W.-L."/>
            <person name="Kazmierczak K.M."/>
            <person name="Andrzejewski T.M."/>
            <person name="Davidsen T.M."/>
            <person name="Wayne K.J."/>
            <person name="Tettelin H."/>
            <person name="Glass J.I."/>
            <person name="Rusch D."/>
            <person name="Podicherti R."/>
            <person name="Tsui H.-C.T."/>
            <person name="Winkler M.E."/>
        </authorList>
    </citation>
    <scope>NUCLEOTIDE SEQUENCE</scope>
</reference>
<accession>A0A382XXR5</accession>
<sequence length="183" mass="18779">MKKTIGTKVKLAGKLAFATAMIFSFSGNLLAQDSQKIIANAIDDVTYSTTPLDVKATSEYAVTGIDTGLAVSYGVAGPATVDANGLLTMVGKGDVTVFYFQDGKDAVAATYEDDGTTIKTPAEAAINRAAPQMRSFTINGASATVALADATVVYTGTGQSLTPTQTDSAGATLTEPITVTYVD</sequence>
<proteinExistence type="predicted"/>
<organism evidence="1">
    <name type="scientific">marine metagenome</name>
    <dbReference type="NCBI Taxonomy" id="408172"/>
    <lineage>
        <taxon>unclassified sequences</taxon>
        <taxon>metagenomes</taxon>
        <taxon>ecological metagenomes</taxon>
    </lineage>
</organism>